<dbReference type="RefSeq" id="WP_291783664.1">
    <property type="nucleotide sequence ID" value="NZ_CP146369.1"/>
</dbReference>
<sequence length="119" mass="13208">MVVHGAAPLTLAKAQRRPTANVAAKLASARFRNAAKATQRTGYGLAALVSRNRGVCIVNRTPVIERAFELARSGRFRIPSEVRKALISDRYTQAELFQLEGKATWRQLRTLCADSYHRA</sequence>
<organism evidence="1 2">
    <name type="scientific">Brevundimonas olei</name>
    <dbReference type="NCBI Taxonomy" id="657642"/>
    <lineage>
        <taxon>Bacteria</taxon>
        <taxon>Pseudomonadati</taxon>
        <taxon>Pseudomonadota</taxon>
        <taxon>Alphaproteobacteria</taxon>
        <taxon>Caulobacterales</taxon>
        <taxon>Caulobacteraceae</taxon>
        <taxon>Brevundimonas</taxon>
    </lineage>
</organism>
<dbReference type="EMBL" id="CP146369">
    <property type="protein sequence ID" value="WWT53639.1"/>
    <property type="molecule type" value="Genomic_DNA"/>
</dbReference>
<proteinExistence type="predicted"/>
<evidence type="ECO:0008006" key="3">
    <source>
        <dbReference type="Google" id="ProtNLM"/>
    </source>
</evidence>
<dbReference type="Proteomes" id="UP001363460">
    <property type="component" value="Chromosome"/>
</dbReference>
<name>A0ABZ2I7N2_9CAUL</name>
<evidence type="ECO:0000313" key="1">
    <source>
        <dbReference type="EMBL" id="WWT53639.1"/>
    </source>
</evidence>
<gene>
    <name evidence="1" type="ORF">V8J38_10240</name>
</gene>
<reference evidence="1 2" key="1">
    <citation type="submission" date="2024-02" db="EMBL/GenBank/DDBJ databases">
        <title>Distribution and functional of Brevundimonas-related endobacteria within Verticillium dahliae.</title>
        <authorList>
            <person name="Zeng H."/>
        </authorList>
    </citation>
    <scope>NUCLEOTIDE SEQUENCE [LARGE SCALE GENOMIC DNA]</scope>
    <source>
        <strain evidence="1 2">TRM 44200</strain>
    </source>
</reference>
<evidence type="ECO:0000313" key="2">
    <source>
        <dbReference type="Proteomes" id="UP001363460"/>
    </source>
</evidence>
<keyword evidence="2" id="KW-1185">Reference proteome</keyword>
<protein>
    <recommendedName>
        <fullName evidence="3">SpoVT-AbrB domain-containing protein</fullName>
    </recommendedName>
</protein>
<accession>A0ABZ2I7N2</accession>